<name>A0A974NNG9_PERPY</name>
<feature type="transmembrane region" description="Helical" evidence="8">
    <location>
        <begin position="121"/>
        <end position="138"/>
    </location>
</feature>
<dbReference type="GO" id="GO:0009847">
    <property type="term" value="P:spore germination"/>
    <property type="evidence" value="ECO:0007669"/>
    <property type="project" value="InterPro"/>
</dbReference>
<evidence type="ECO:0000313" key="9">
    <source>
        <dbReference type="EMBL" id="QQT00885.1"/>
    </source>
</evidence>
<comment type="subcellular location">
    <subcellularLocation>
        <location evidence="1">Membrane</location>
        <topology evidence="1">Multi-pass membrane protein</topology>
    </subcellularLocation>
</comment>
<dbReference type="GO" id="GO:0016020">
    <property type="term" value="C:membrane"/>
    <property type="evidence" value="ECO:0007669"/>
    <property type="project" value="UniProtKB-SubCell"/>
</dbReference>
<gene>
    <name evidence="9" type="ORF">I6J18_02910</name>
</gene>
<feature type="transmembrane region" description="Helical" evidence="8">
    <location>
        <begin position="341"/>
        <end position="360"/>
    </location>
</feature>
<dbReference type="KEGG" id="ppsr:I6J18_02910"/>
<keyword evidence="7 8" id="KW-0472">Membrane</keyword>
<feature type="transmembrane region" description="Helical" evidence="8">
    <location>
        <begin position="309"/>
        <end position="329"/>
    </location>
</feature>
<feature type="transmembrane region" description="Helical" evidence="8">
    <location>
        <begin position="89"/>
        <end position="109"/>
    </location>
</feature>
<protein>
    <submittedName>
        <fullName evidence="9">Endospore germination permease</fullName>
    </submittedName>
</protein>
<dbReference type="Pfam" id="PF03845">
    <property type="entry name" value="Spore_permease"/>
    <property type="match status" value="1"/>
</dbReference>
<dbReference type="InterPro" id="IPR004761">
    <property type="entry name" value="Spore_GerAB"/>
</dbReference>
<comment type="similarity">
    <text evidence="2">Belongs to the amino acid-polyamine-organocation (APC) superfamily. Spore germination protein (SGP) (TC 2.A.3.9) family.</text>
</comment>
<keyword evidence="10" id="KW-1185">Reference proteome</keyword>
<dbReference type="Gene3D" id="1.20.1740.10">
    <property type="entry name" value="Amino acid/polyamine transporter I"/>
    <property type="match status" value="1"/>
</dbReference>
<evidence type="ECO:0000256" key="1">
    <source>
        <dbReference type="ARBA" id="ARBA00004141"/>
    </source>
</evidence>
<evidence type="ECO:0000256" key="5">
    <source>
        <dbReference type="ARBA" id="ARBA00022692"/>
    </source>
</evidence>
<evidence type="ECO:0000256" key="6">
    <source>
        <dbReference type="ARBA" id="ARBA00022989"/>
    </source>
</evidence>
<evidence type="ECO:0000256" key="7">
    <source>
        <dbReference type="ARBA" id="ARBA00023136"/>
    </source>
</evidence>
<organism evidence="9 10">
    <name type="scientific">Peribacillus psychrosaccharolyticus</name>
    <name type="common">Bacillus psychrosaccharolyticus</name>
    <dbReference type="NCBI Taxonomy" id="1407"/>
    <lineage>
        <taxon>Bacteria</taxon>
        <taxon>Bacillati</taxon>
        <taxon>Bacillota</taxon>
        <taxon>Bacilli</taxon>
        <taxon>Bacillales</taxon>
        <taxon>Bacillaceae</taxon>
        <taxon>Peribacillus</taxon>
    </lineage>
</organism>
<sequence length="364" mass="40885">MEINLNRSEKISSFQLGILIYAAIAVTAILYLPASSYSSAERDFWFSPIISSLFGILTIFSVTKLGSYYPHDTLIQYSGKIIGKIAGKIWGALFLIYTLSIAIQVTWQYGEFVNAYFLPRTPRVVVLGSMAFICAYAIRQGVEVIARLAQILTPIIILAFIFVFILLLPDVDLNHIQPIFGNGLLPAIKGSFFSNLWFGEFIVLAFFLPSLKDQKNIKKWSFISLLLVTMTMVLMNIIALLALGNSTGELNAPLINAVQYIDIGNFLSHIEAVVMAFWIAGAFIKINVFYYVLTVGTSQWLNLTDYRPIVIPILFLNVLLAIWFVPNVSAYQVFMHTIDGIVGPIIYTFLPLFLLFIAFIRKGW</sequence>
<dbReference type="PANTHER" id="PTHR34975:SF2">
    <property type="entry name" value="SPORE GERMINATION PROTEIN A2"/>
    <property type="match status" value="1"/>
</dbReference>
<dbReference type="NCBIfam" id="TIGR00912">
    <property type="entry name" value="2A0309"/>
    <property type="match status" value="1"/>
</dbReference>
<dbReference type="AlphaFoldDB" id="A0A974NNG9"/>
<accession>A0A974NNG9</accession>
<evidence type="ECO:0000313" key="10">
    <source>
        <dbReference type="Proteomes" id="UP000595254"/>
    </source>
</evidence>
<evidence type="ECO:0000256" key="8">
    <source>
        <dbReference type="SAM" id="Phobius"/>
    </source>
</evidence>
<feature type="transmembrane region" description="Helical" evidence="8">
    <location>
        <begin position="188"/>
        <end position="208"/>
    </location>
</feature>
<reference evidence="9 10" key="1">
    <citation type="submission" date="2021-01" db="EMBL/GenBank/DDBJ databases">
        <title>FDA dAtabase for Regulatory Grade micrObial Sequences (FDA-ARGOS): Supporting development and validation of Infectious Disease Dx tests.</title>
        <authorList>
            <person name="Nelson B."/>
            <person name="Plummer A."/>
            <person name="Tallon L."/>
            <person name="Sadzewicz L."/>
            <person name="Zhao X."/>
            <person name="Boylan J."/>
            <person name="Ott S."/>
            <person name="Bowen H."/>
            <person name="Vavikolanu K."/>
            <person name="Mehta A."/>
            <person name="Aluvathingal J."/>
            <person name="Nadendla S."/>
            <person name="Myers T."/>
            <person name="Yan Y."/>
            <person name="Sichtig H."/>
        </authorList>
    </citation>
    <scope>NUCLEOTIDE SEQUENCE [LARGE SCALE GENOMIC DNA]</scope>
    <source>
        <strain evidence="9 10">FDAARGOS_1161</strain>
    </source>
</reference>
<keyword evidence="3" id="KW-0813">Transport</keyword>
<dbReference type="Proteomes" id="UP000595254">
    <property type="component" value="Chromosome"/>
</dbReference>
<evidence type="ECO:0000256" key="4">
    <source>
        <dbReference type="ARBA" id="ARBA00022544"/>
    </source>
</evidence>
<keyword evidence="6 8" id="KW-1133">Transmembrane helix</keyword>
<evidence type="ECO:0000256" key="2">
    <source>
        <dbReference type="ARBA" id="ARBA00007998"/>
    </source>
</evidence>
<dbReference type="EMBL" id="CP068053">
    <property type="protein sequence ID" value="QQT00885.1"/>
    <property type="molecule type" value="Genomic_DNA"/>
</dbReference>
<proteinExistence type="inferred from homology"/>
<dbReference type="RefSeq" id="WP_161629153.1">
    <property type="nucleotide sequence ID" value="NZ_CP068053.1"/>
</dbReference>
<keyword evidence="5 8" id="KW-0812">Transmembrane</keyword>
<feature type="transmembrane region" description="Helical" evidence="8">
    <location>
        <begin position="145"/>
        <end position="168"/>
    </location>
</feature>
<feature type="transmembrane region" description="Helical" evidence="8">
    <location>
        <begin position="220"/>
        <end position="243"/>
    </location>
</feature>
<keyword evidence="4" id="KW-0309">Germination</keyword>
<feature type="transmembrane region" description="Helical" evidence="8">
    <location>
        <begin position="44"/>
        <end position="68"/>
    </location>
</feature>
<dbReference type="PANTHER" id="PTHR34975">
    <property type="entry name" value="SPORE GERMINATION PROTEIN A2"/>
    <property type="match status" value="1"/>
</dbReference>
<feature type="transmembrane region" description="Helical" evidence="8">
    <location>
        <begin position="275"/>
        <end position="297"/>
    </location>
</feature>
<feature type="transmembrane region" description="Helical" evidence="8">
    <location>
        <begin position="12"/>
        <end position="32"/>
    </location>
</feature>
<evidence type="ECO:0000256" key="3">
    <source>
        <dbReference type="ARBA" id="ARBA00022448"/>
    </source>
</evidence>